<dbReference type="PANTHER" id="PTHR45636">
    <property type="entry name" value="PAIRED BOX PROTEIN PAX-6-RELATED-RELATED"/>
    <property type="match status" value="1"/>
</dbReference>
<evidence type="ECO:0000256" key="9">
    <source>
        <dbReference type="PROSITE-ProRule" id="PRU00108"/>
    </source>
</evidence>
<evidence type="ECO:0000256" key="8">
    <source>
        <dbReference type="ARBA" id="ARBA00023242"/>
    </source>
</evidence>
<reference evidence="14" key="1">
    <citation type="submission" date="2011-05" db="EMBL/GenBank/DDBJ databases">
        <authorList>
            <person name="Richards S.R."/>
            <person name="Qu J."/>
            <person name="Jiang H."/>
            <person name="Jhangiani S.N."/>
            <person name="Agravi P."/>
            <person name="Goodspeed R."/>
            <person name="Gross S."/>
            <person name="Mandapat C."/>
            <person name="Jackson L."/>
            <person name="Mathew T."/>
            <person name="Pu L."/>
            <person name="Thornton R."/>
            <person name="Saada N."/>
            <person name="Wilczek-Boney K.B."/>
            <person name="Lee S."/>
            <person name="Kovar C."/>
            <person name="Wu Y."/>
            <person name="Scherer S.E."/>
            <person name="Worley K.C."/>
            <person name="Muzny D.M."/>
            <person name="Gibbs R."/>
        </authorList>
    </citation>
    <scope>NUCLEOTIDE SEQUENCE</scope>
    <source>
        <strain evidence="14">Brora</strain>
    </source>
</reference>
<dbReference type="AlphaFoldDB" id="T1IZZ9"/>
<sequence>MLNGQGWPRPSPWYPPGTPFAPVAPPTTTGNSSQCSTPTDNGQAKKLDGDSHSDDSNSCEASNDDDSQVRLRLKRKLQRNRTSFTNEQIESLEKEFERTHYPDVFARERLAAKIGLPEARIQVWDAQVWFSNRRAKWRREEKLRNQRRAAEQAAAAAVTPSTGRLPINNSFTNAMYPTLPQPIASMTESYSNLPQVPSFSMANSMAPSACLQQRDGSSTYSCMLPTTPRSYDPLNLGSYTRAPTCAPTTPSQPPMMHNSQFASAINNANGASTGEIFNGLISPGVSVPVQVPGHTQDMSSQYWPRIQ</sequence>
<dbReference type="CDD" id="cd00086">
    <property type="entry name" value="homeodomain"/>
    <property type="match status" value="1"/>
</dbReference>
<evidence type="ECO:0000256" key="1">
    <source>
        <dbReference type="ARBA" id="ARBA00004123"/>
    </source>
</evidence>
<proteinExistence type="inferred from homology"/>
<dbReference type="SMART" id="SM00389">
    <property type="entry name" value="HOX"/>
    <property type="match status" value="1"/>
</dbReference>
<feature type="domain" description="Homeobox" evidence="12">
    <location>
        <begin position="75"/>
        <end position="140"/>
    </location>
</feature>
<dbReference type="FunFam" id="1.10.10.60:FF:000679">
    <property type="entry name" value="Homeobox protein aristaless"/>
    <property type="match status" value="1"/>
</dbReference>
<evidence type="ECO:0000256" key="2">
    <source>
        <dbReference type="ARBA" id="ARBA00005733"/>
    </source>
</evidence>
<dbReference type="EMBL" id="JH431728">
    <property type="status" value="NOT_ANNOTATED_CDS"/>
    <property type="molecule type" value="Genomic_DNA"/>
</dbReference>
<keyword evidence="4" id="KW-0805">Transcription regulation</keyword>
<dbReference type="InterPro" id="IPR043565">
    <property type="entry name" value="PAX_fam"/>
</dbReference>
<evidence type="ECO:0000256" key="5">
    <source>
        <dbReference type="ARBA" id="ARBA00023125"/>
    </source>
</evidence>
<dbReference type="HOGENOM" id="CLU_019281_1_0_1"/>
<feature type="compositionally biased region" description="Pro residues" evidence="11">
    <location>
        <begin position="9"/>
        <end position="25"/>
    </location>
</feature>
<feature type="compositionally biased region" description="Basic and acidic residues" evidence="11">
    <location>
        <begin position="43"/>
        <end position="55"/>
    </location>
</feature>
<dbReference type="PANTHER" id="PTHR45636:SF44">
    <property type="entry name" value="PAIRED BOX 10-RELATED"/>
    <property type="match status" value="1"/>
</dbReference>
<accession>T1IZZ9</accession>
<feature type="DNA-binding region" description="Homeobox" evidence="9">
    <location>
        <begin position="77"/>
        <end position="141"/>
    </location>
</feature>
<dbReference type="PROSITE" id="PS50071">
    <property type="entry name" value="HOMEOBOX_2"/>
    <property type="match status" value="1"/>
</dbReference>
<protein>
    <recommendedName>
        <fullName evidence="12">Homeobox domain-containing protein</fullName>
    </recommendedName>
</protein>
<comment type="subcellular location">
    <subcellularLocation>
        <location evidence="1 9 10">Nucleus</location>
    </subcellularLocation>
</comment>
<evidence type="ECO:0000256" key="3">
    <source>
        <dbReference type="ARBA" id="ARBA00022473"/>
    </source>
</evidence>
<evidence type="ECO:0000313" key="13">
    <source>
        <dbReference type="EnsemblMetazoa" id="SMAR006838-PA"/>
    </source>
</evidence>
<evidence type="ECO:0000256" key="11">
    <source>
        <dbReference type="SAM" id="MobiDB-lite"/>
    </source>
</evidence>
<dbReference type="GO" id="GO:0000978">
    <property type="term" value="F:RNA polymerase II cis-regulatory region sequence-specific DNA binding"/>
    <property type="evidence" value="ECO:0007669"/>
    <property type="project" value="TreeGrafter"/>
</dbReference>
<evidence type="ECO:0000256" key="6">
    <source>
        <dbReference type="ARBA" id="ARBA00023155"/>
    </source>
</evidence>
<keyword evidence="6 9" id="KW-0371">Homeobox</keyword>
<reference evidence="13" key="2">
    <citation type="submission" date="2015-02" db="UniProtKB">
        <authorList>
            <consortium name="EnsemblMetazoa"/>
        </authorList>
    </citation>
    <scope>IDENTIFICATION</scope>
</reference>
<keyword evidence="7" id="KW-0804">Transcription</keyword>
<dbReference type="Proteomes" id="UP000014500">
    <property type="component" value="Unassembled WGS sequence"/>
</dbReference>
<keyword evidence="8 9" id="KW-0539">Nucleus</keyword>
<evidence type="ECO:0000256" key="10">
    <source>
        <dbReference type="RuleBase" id="RU000682"/>
    </source>
</evidence>
<dbReference type="Pfam" id="PF00046">
    <property type="entry name" value="Homeodomain"/>
    <property type="match status" value="1"/>
</dbReference>
<keyword evidence="3" id="KW-0217">Developmental protein</keyword>
<dbReference type="InterPro" id="IPR001356">
    <property type="entry name" value="HD"/>
</dbReference>
<evidence type="ECO:0000259" key="12">
    <source>
        <dbReference type="PROSITE" id="PS50071"/>
    </source>
</evidence>
<feature type="region of interest" description="Disordered" evidence="11">
    <location>
        <begin position="1"/>
        <end position="66"/>
    </location>
</feature>
<evidence type="ECO:0000256" key="7">
    <source>
        <dbReference type="ARBA" id="ARBA00023163"/>
    </source>
</evidence>
<dbReference type="SUPFAM" id="SSF46689">
    <property type="entry name" value="Homeodomain-like"/>
    <property type="match status" value="1"/>
</dbReference>
<dbReference type="EnsemblMetazoa" id="SMAR006838-RA">
    <property type="protein sequence ID" value="SMAR006838-PA"/>
    <property type="gene ID" value="SMAR006838"/>
</dbReference>
<dbReference type="GO" id="GO:0005634">
    <property type="term" value="C:nucleus"/>
    <property type="evidence" value="ECO:0007669"/>
    <property type="project" value="UniProtKB-SubCell"/>
</dbReference>
<keyword evidence="5 9" id="KW-0238">DNA-binding</keyword>
<name>T1IZZ9_STRMM</name>
<keyword evidence="14" id="KW-1185">Reference proteome</keyword>
<dbReference type="OMA" id="FSMANNS"/>
<dbReference type="InterPro" id="IPR009057">
    <property type="entry name" value="Homeodomain-like_sf"/>
</dbReference>
<feature type="compositionally biased region" description="Polar residues" evidence="11">
    <location>
        <begin position="31"/>
        <end position="42"/>
    </location>
</feature>
<comment type="similarity">
    <text evidence="2">Belongs to the paired homeobox family.</text>
</comment>
<dbReference type="eggNOG" id="KOG0849">
    <property type="taxonomic scope" value="Eukaryota"/>
</dbReference>
<dbReference type="PhylomeDB" id="T1IZZ9"/>
<evidence type="ECO:0000256" key="4">
    <source>
        <dbReference type="ARBA" id="ARBA00023015"/>
    </source>
</evidence>
<dbReference type="Gene3D" id="1.10.10.60">
    <property type="entry name" value="Homeodomain-like"/>
    <property type="match status" value="1"/>
</dbReference>
<dbReference type="STRING" id="126957.T1IZZ9"/>
<dbReference type="GO" id="GO:0000981">
    <property type="term" value="F:DNA-binding transcription factor activity, RNA polymerase II-specific"/>
    <property type="evidence" value="ECO:0007669"/>
    <property type="project" value="TreeGrafter"/>
</dbReference>
<organism evidence="13 14">
    <name type="scientific">Strigamia maritima</name>
    <name type="common">European centipede</name>
    <name type="synonym">Geophilus maritimus</name>
    <dbReference type="NCBI Taxonomy" id="126957"/>
    <lineage>
        <taxon>Eukaryota</taxon>
        <taxon>Metazoa</taxon>
        <taxon>Ecdysozoa</taxon>
        <taxon>Arthropoda</taxon>
        <taxon>Myriapoda</taxon>
        <taxon>Chilopoda</taxon>
        <taxon>Pleurostigmophora</taxon>
        <taxon>Geophilomorpha</taxon>
        <taxon>Linotaeniidae</taxon>
        <taxon>Strigamia</taxon>
    </lineage>
</organism>
<evidence type="ECO:0000313" key="14">
    <source>
        <dbReference type="Proteomes" id="UP000014500"/>
    </source>
</evidence>